<evidence type="ECO:0000313" key="2">
    <source>
        <dbReference type="Proteomes" id="UP000790709"/>
    </source>
</evidence>
<name>A0ACB8BMY4_9AGAM</name>
<organism evidence="1 2">
    <name type="scientific">Leucogyrophana mollusca</name>
    <dbReference type="NCBI Taxonomy" id="85980"/>
    <lineage>
        <taxon>Eukaryota</taxon>
        <taxon>Fungi</taxon>
        <taxon>Dikarya</taxon>
        <taxon>Basidiomycota</taxon>
        <taxon>Agaricomycotina</taxon>
        <taxon>Agaricomycetes</taxon>
        <taxon>Agaricomycetidae</taxon>
        <taxon>Boletales</taxon>
        <taxon>Boletales incertae sedis</taxon>
        <taxon>Leucogyrophana</taxon>
    </lineage>
</organism>
<comment type="caution">
    <text evidence="1">The sequence shown here is derived from an EMBL/GenBank/DDBJ whole genome shotgun (WGS) entry which is preliminary data.</text>
</comment>
<protein>
    <submittedName>
        <fullName evidence="1">Uncharacterized protein</fullName>
    </submittedName>
</protein>
<dbReference type="EMBL" id="MU266387">
    <property type="protein sequence ID" value="KAH7926222.1"/>
    <property type="molecule type" value="Genomic_DNA"/>
</dbReference>
<gene>
    <name evidence="1" type="ORF">BV22DRAFT_1087596</name>
</gene>
<proteinExistence type="predicted"/>
<accession>A0ACB8BMY4</accession>
<keyword evidence="2" id="KW-1185">Reference proteome</keyword>
<sequence length="120" mass="13207">MSSSASPPSSISSHSSDVENEAASVFNLRRLLKETLRVFVSDGRIFLGTFMGTDQLLNILLVNTEEYRLASDTESEPSGRFVGQVMIPWRLVTQVEAPGAKLRELGNGGTTSENRRTLYI</sequence>
<dbReference type="Proteomes" id="UP000790709">
    <property type="component" value="Unassembled WGS sequence"/>
</dbReference>
<reference evidence="1" key="1">
    <citation type="journal article" date="2021" name="New Phytol.">
        <title>Evolutionary innovations through gain and loss of genes in the ectomycorrhizal Boletales.</title>
        <authorList>
            <person name="Wu G."/>
            <person name="Miyauchi S."/>
            <person name="Morin E."/>
            <person name="Kuo A."/>
            <person name="Drula E."/>
            <person name="Varga T."/>
            <person name="Kohler A."/>
            <person name="Feng B."/>
            <person name="Cao Y."/>
            <person name="Lipzen A."/>
            <person name="Daum C."/>
            <person name="Hundley H."/>
            <person name="Pangilinan J."/>
            <person name="Johnson J."/>
            <person name="Barry K."/>
            <person name="LaButti K."/>
            <person name="Ng V."/>
            <person name="Ahrendt S."/>
            <person name="Min B."/>
            <person name="Choi I.G."/>
            <person name="Park H."/>
            <person name="Plett J.M."/>
            <person name="Magnuson J."/>
            <person name="Spatafora J.W."/>
            <person name="Nagy L.G."/>
            <person name="Henrissat B."/>
            <person name="Grigoriev I.V."/>
            <person name="Yang Z.L."/>
            <person name="Xu J."/>
            <person name="Martin F.M."/>
        </authorList>
    </citation>
    <scope>NUCLEOTIDE SEQUENCE</scope>
    <source>
        <strain evidence="1">KUC20120723A-06</strain>
    </source>
</reference>
<evidence type="ECO:0000313" key="1">
    <source>
        <dbReference type="EMBL" id="KAH7926222.1"/>
    </source>
</evidence>